<proteinExistence type="predicted"/>
<keyword evidence="2" id="KW-0812">Transmembrane</keyword>
<feature type="region of interest" description="Disordered" evidence="1">
    <location>
        <begin position="63"/>
        <end position="322"/>
    </location>
</feature>
<feature type="compositionally biased region" description="Low complexity" evidence="1">
    <location>
        <begin position="168"/>
        <end position="180"/>
    </location>
</feature>
<dbReference type="AlphaFoldDB" id="A0AAW0F9W9"/>
<feature type="compositionally biased region" description="Low complexity" evidence="1">
    <location>
        <begin position="288"/>
        <end position="313"/>
    </location>
</feature>
<dbReference type="Gene3D" id="2.150.10.10">
    <property type="entry name" value="Serralysin-like metalloprotease, C-terminal"/>
    <property type="match status" value="1"/>
</dbReference>
<reference evidence="3 4" key="1">
    <citation type="journal article" date="2021" name="MBio">
        <title>A New Model Trypanosomatid, Novymonas esmeraldas: Genomic Perception of Its 'Candidatus Pandoraea novymonadis' Endosymbiont.</title>
        <authorList>
            <person name="Zakharova A."/>
            <person name="Saura A."/>
            <person name="Butenko A."/>
            <person name="Podesvova L."/>
            <person name="Warmusova S."/>
            <person name="Kostygov A.Y."/>
            <person name="Nenarokova A."/>
            <person name="Lukes J."/>
            <person name="Opperdoes F.R."/>
            <person name="Yurchenko V."/>
        </authorList>
    </citation>
    <scope>NUCLEOTIDE SEQUENCE [LARGE SCALE GENOMIC DNA]</scope>
    <source>
        <strain evidence="3 4">E262AT.01</strain>
    </source>
</reference>
<feature type="compositionally biased region" description="Basic and acidic residues" evidence="1">
    <location>
        <begin position="218"/>
        <end position="243"/>
    </location>
</feature>
<feature type="region of interest" description="Disordered" evidence="1">
    <location>
        <begin position="483"/>
        <end position="575"/>
    </location>
</feature>
<organism evidence="3 4">
    <name type="scientific">Novymonas esmeraldas</name>
    <dbReference type="NCBI Taxonomy" id="1808958"/>
    <lineage>
        <taxon>Eukaryota</taxon>
        <taxon>Discoba</taxon>
        <taxon>Euglenozoa</taxon>
        <taxon>Kinetoplastea</taxon>
        <taxon>Metakinetoplastina</taxon>
        <taxon>Trypanosomatida</taxon>
        <taxon>Trypanosomatidae</taxon>
        <taxon>Novymonas</taxon>
    </lineage>
</organism>
<keyword evidence="2" id="KW-1133">Transmembrane helix</keyword>
<feature type="compositionally biased region" description="Low complexity" evidence="1">
    <location>
        <begin position="510"/>
        <end position="539"/>
    </location>
</feature>
<feature type="compositionally biased region" description="Basic and acidic residues" evidence="1">
    <location>
        <begin position="183"/>
        <end position="201"/>
    </location>
</feature>
<dbReference type="InterPro" id="IPR011049">
    <property type="entry name" value="Serralysin-like_metalloprot_C"/>
</dbReference>
<evidence type="ECO:0000256" key="2">
    <source>
        <dbReference type="SAM" id="Phobius"/>
    </source>
</evidence>
<feature type="compositionally biased region" description="Basic and acidic residues" evidence="1">
    <location>
        <begin position="253"/>
        <end position="273"/>
    </location>
</feature>
<gene>
    <name evidence="3" type="ORF">NESM_000284000</name>
</gene>
<evidence type="ECO:0000313" key="3">
    <source>
        <dbReference type="EMBL" id="KAK7202147.1"/>
    </source>
</evidence>
<name>A0AAW0F9W9_9TRYP</name>
<protein>
    <submittedName>
        <fullName evidence="3">Uncharacterized protein</fullName>
    </submittedName>
</protein>
<dbReference type="SUPFAM" id="SSF101967">
    <property type="entry name" value="Adhesin YadA, collagen-binding domain"/>
    <property type="match status" value="2"/>
</dbReference>
<keyword evidence="4" id="KW-1185">Reference proteome</keyword>
<feature type="compositionally biased region" description="Low complexity" evidence="1">
    <location>
        <begin position="372"/>
        <end position="383"/>
    </location>
</feature>
<keyword evidence="2" id="KW-0472">Membrane</keyword>
<accession>A0AAW0F9W9</accession>
<sequence length="575" mass="58648">MSTAQRRHGRLGASARSVASLLIVLAAFVLLLAAVVYGAQPAATQLQGRAPDQLGVEASRTATGHGNVQHSVEAHDEAPTGGGATTATAKGAINLKAGTGEGQESPGEESPTTGEESPATDEKSSATGEESPTTGEESPATDAKSSPTDEKSPATGKKSSATGEESPATGEESPTTGEESPATDEKSPATDEKSSPTDEKSPATGKKSSATGEESPATDEKSPATDEKSSPTDEKSPATDEKSSTTGEESPATDEKSSTTDEKSSTTDEKSSTTDEESSTTDEESPNTGEESPTTGEESPTTGEESPASTTKAPPAPTAAPPTDDGAGVAVFFFLFCIVVVLGLVFYGGRLCPRVCPLFRRGNGSPGRGPHHPGSTSSSSQPSLAQQPYARLDGGAFYGDEEDYHCRAPAHGVVVGRKMSRPAHPPPKASAGDHFVEMTESPSYTVASRRAAPATTSPTTDAFNIMVDYNPAAMDELLGPTAKPTAAVPAKTPPPLKNSLKSLRRGKLGPASTSLTATPTTTTTAAAAVTPARAASPLAHATTDTHPSRGDSLSAPSRGTAPPANHGDWKWSDED</sequence>
<dbReference type="Proteomes" id="UP001430356">
    <property type="component" value="Unassembled WGS sequence"/>
</dbReference>
<feature type="compositionally biased region" description="Acidic residues" evidence="1">
    <location>
        <begin position="274"/>
        <end position="285"/>
    </location>
</feature>
<evidence type="ECO:0000313" key="4">
    <source>
        <dbReference type="Proteomes" id="UP001430356"/>
    </source>
</evidence>
<dbReference type="EMBL" id="JAECZO010000025">
    <property type="protein sequence ID" value="KAK7202147.1"/>
    <property type="molecule type" value="Genomic_DNA"/>
</dbReference>
<feature type="compositionally biased region" description="Low complexity" evidence="1">
    <location>
        <begin position="125"/>
        <end position="141"/>
    </location>
</feature>
<feature type="compositionally biased region" description="Low complexity" evidence="1">
    <location>
        <begin position="102"/>
        <end position="112"/>
    </location>
</feature>
<feature type="region of interest" description="Disordered" evidence="1">
    <location>
        <begin position="364"/>
        <end position="385"/>
    </location>
</feature>
<comment type="caution">
    <text evidence="3">The sequence shown here is derived from an EMBL/GenBank/DDBJ whole genome shotgun (WGS) entry which is preliminary data.</text>
</comment>
<evidence type="ECO:0000256" key="1">
    <source>
        <dbReference type="SAM" id="MobiDB-lite"/>
    </source>
</evidence>
<feature type="transmembrane region" description="Helical" evidence="2">
    <location>
        <begin position="327"/>
        <end position="347"/>
    </location>
</feature>